<organism evidence="6 8">
    <name type="scientific">Aspergillus hiratsukae</name>
    <dbReference type="NCBI Taxonomy" id="1194566"/>
    <lineage>
        <taxon>Eukaryota</taxon>
        <taxon>Fungi</taxon>
        <taxon>Dikarya</taxon>
        <taxon>Ascomycota</taxon>
        <taxon>Pezizomycotina</taxon>
        <taxon>Eurotiomycetes</taxon>
        <taxon>Eurotiomycetidae</taxon>
        <taxon>Eurotiales</taxon>
        <taxon>Aspergillaceae</taxon>
        <taxon>Aspergillus</taxon>
        <taxon>Aspergillus subgen. Fumigati</taxon>
    </lineage>
</organism>
<comment type="similarity">
    <text evidence="1">Belongs to the terpene cyclase/mutase family.</text>
</comment>
<keyword evidence="8" id="KW-1185">Reference proteome</keyword>
<evidence type="ECO:0000256" key="1">
    <source>
        <dbReference type="ARBA" id="ARBA00009755"/>
    </source>
</evidence>
<keyword evidence="3" id="KW-0444">Lipid biosynthesis</keyword>
<keyword evidence="2" id="KW-0677">Repeat</keyword>
<dbReference type="Proteomes" id="UP000662466">
    <property type="component" value="Unassembled WGS sequence"/>
</dbReference>
<proteinExistence type="inferred from homology"/>
<dbReference type="Pfam" id="PF13243">
    <property type="entry name" value="SQHop_cyclase_C"/>
    <property type="match status" value="1"/>
</dbReference>
<dbReference type="AlphaFoldDB" id="A0A8H6UG74"/>
<evidence type="ECO:0000313" key="8">
    <source>
        <dbReference type="Proteomes" id="UP000630445"/>
    </source>
</evidence>
<protein>
    <submittedName>
        <fullName evidence="6">Uncharacterized protein</fullName>
    </submittedName>
</protein>
<keyword evidence="3" id="KW-0443">Lipid metabolism</keyword>
<name>A0A8H6UG74_9EURO</name>
<dbReference type="InterPro" id="IPR032697">
    <property type="entry name" value="SQ_cyclase_N"/>
</dbReference>
<dbReference type="GO" id="GO:0005811">
    <property type="term" value="C:lipid droplet"/>
    <property type="evidence" value="ECO:0007669"/>
    <property type="project" value="InterPro"/>
</dbReference>
<dbReference type="SUPFAM" id="SSF48239">
    <property type="entry name" value="Terpenoid cyclases/Protein prenyltransferases"/>
    <property type="match status" value="1"/>
</dbReference>
<dbReference type="Gene3D" id="1.50.10.20">
    <property type="match status" value="2"/>
</dbReference>
<reference evidence="6" key="1">
    <citation type="submission" date="2020-06" db="EMBL/GenBank/DDBJ databases">
        <title>Draft genome sequences of strains closely related to Aspergillus parafelis and Aspergillus hiratsukae.</title>
        <authorList>
            <person name="Dos Santos R.A.C."/>
            <person name="Rivero-Menendez O."/>
            <person name="Steenwyk J.L."/>
            <person name="Mead M.E."/>
            <person name="Goldman G.H."/>
            <person name="Alastruey-Izquierdo A."/>
            <person name="Rokas A."/>
        </authorList>
    </citation>
    <scope>NUCLEOTIDE SEQUENCE</scope>
    <source>
        <strain evidence="6">CNM-CM5793</strain>
        <strain evidence="7">CNM-CM6106</strain>
    </source>
</reference>
<evidence type="ECO:0000313" key="6">
    <source>
        <dbReference type="EMBL" id="KAF7133598.1"/>
    </source>
</evidence>
<feature type="domain" description="Squalene cyclase N-terminal" evidence="5">
    <location>
        <begin position="91"/>
        <end position="229"/>
    </location>
</feature>
<accession>A0A8H6UG74</accession>
<dbReference type="GO" id="GO:0016104">
    <property type="term" value="P:triterpenoid biosynthetic process"/>
    <property type="evidence" value="ECO:0007669"/>
    <property type="project" value="InterPro"/>
</dbReference>
<dbReference type="Gene3D" id="6.20.120.20">
    <property type="match status" value="1"/>
</dbReference>
<dbReference type="InterPro" id="IPR018333">
    <property type="entry name" value="Squalene_cyclase"/>
</dbReference>
<sequence length="483" mass="53895">MATDSSMPATVIGKAEFSNAEDASEFATDLSRWRLNVDNGRHMWEYLESEDEARKRPQSFLERYWLGLPCELPARPRATRAEEAVENGWEFFKRLQTADGHWGCNDDGPLFVTSGMVIARYIVGIPIDSHIKQEMCRYLLNVVNEDGGWGLFIQSPSTVFGTVMNYCMLRILGLGPDHPAMARARNTLLRLGSARATPTWGKFWLCVLGVYEWEGMIPLPPEPLLLPARISDERLQQAVDLILGMENAGGGFSAYEPVRGPKFLELLNITELYENVMTDNLYPECTSSVIMSLTTFAGEYPTYRAQDIQACISRSVDYLLRSQYPNGGWFASWGVCFTYATMFALQGLACVGLHESNCDACQRACDFLLQHQNADGGWGESLDSVRFKQYLPHPDGSQFTNTAYAVIGLLAARCANHEAVRSGVAYLMKQQKDTGEWLPGALEGVYAPPGGMRYPNYKFHFTLMALGRYAAIHGDECLAAQLV</sequence>
<evidence type="ECO:0000313" key="7">
    <source>
        <dbReference type="EMBL" id="KAF7170223.1"/>
    </source>
</evidence>
<evidence type="ECO:0000259" key="5">
    <source>
        <dbReference type="Pfam" id="PF13249"/>
    </source>
</evidence>
<dbReference type="EMBL" id="JACBAF010001999">
    <property type="protein sequence ID" value="KAF7170223.1"/>
    <property type="molecule type" value="Genomic_DNA"/>
</dbReference>
<evidence type="ECO:0000256" key="2">
    <source>
        <dbReference type="ARBA" id="ARBA00022737"/>
    </source>
</evidence>
<dbReference type="Proteomes" id="UP000630445">
    <property type="component" value="Unassembled WGS sequence"/>
</dbReference>
<dbReference type="InterPro" id="IPR008930">
    <property type="entry name" value="Terpenoid_cyclase/PrenylTrfase"/>
</dbReference>
<dbReference type="GO" id="GO:0000250">
    <property type="term" value="F:lanosterol synthase activity"/>
    <property type="evidence" value="ECO:0007669"/>
    <property type="project" value="TreeGrafter"/>
</dbReference>
<evidence type="ECO:0000259" key="4">
    <source>
        <dbReference type="Pfam" id="PF13243"/>
    </source>
</evidence>
<keyword evidence="3" id="KW-0752">Steroid biosynthesis</keyword>
<dbReference type="InterPro" id="IPR032696">
    <property type="entry name" value="SQ_cyclase_C"/>
</dbReference>
<dbReference type="EMBL" id="JACBAD010001834">
    <property type="protein sequence ID" value="KAF7133598.1"/>
    <property type="molecule type" value="Genomic_DNA"/>
</dbReference>
<evidence type="ECO:0000256" key="3">
    <source>
        <dbReference type="ARBA" id="ARBA00022955"/>
    </source>
</evidence>
<feature type="domain" description="Squalene cyclase C-terminal" evidence="4">
    <location>
        <begin position="232"/>
        <end position="470"/>
    </location>
</feature>
<comment type="caution">
    <text evidence="6">The sequence shown here is derived from an EMBL/GenBank/DDBJ whole genome shotgun (WGS) entry which is preliminary data.</text>
</comment>
<dbReference type="PANTHER" id="PTHR11764">
    <property type="entry name" value="TERPENE CYCLASE/MUTASE FAMILY MEMBER"/>
    <property type="match status" value="1"/>
</dbReference>
<dbReference type="OrthoDB" id="21502at2759"/>
<dbReference type="GO" id="GO:0006696">
    <property type="term" value="P:ergosterol biosynthetic process"/>
    <property type="evidence" value="ECO:0007669"/>
    <property type="project" value="TreeGrafter"/>
</dbReference>
<gene>
    <name evidence="6" type="ORF">CNMCM5793_004727</name>
    <name evidence="7" type="ORF">CNMCM6106_005001</name>
</gene>
<dbReference type="PANTHER" id="PTHR11764:SF20">
    <property type="entry name" value="LANOSTEROL SYNTHASE"/>
    <property type="match status" value="1"/>
</dbReference>
<dbReference type="Pfam" id="PF13249">
    <property type="entry name" value="SQHop_cyclase_N"/>
    <property type="match status" value="1"/>
</dbReference>